<dbReference type="PANTHER" id="PTHR48111:SF43">
    <property type="entry name" value="STAGE 0 SPORULATION PROTEIN A HOMOLOG"/>
    <property type="match status" value="1"/>
</dbReference>
<evidence type="ECO:0000256" key="4">
    <source>
        <dbReference type="ARBA" id="ARBA00023163"/>
    </source>
</evidence>
<sequence length="229" mass="26402">MVHNKILIVEDDQKISQIIQSELKKWNYQVQGITDFQNVLQEFAAFQPDLVLLDISLPYFNGYHWCQEIRKTSTVPVIFLSSANDKMNMLMAMNMGGDDFIGKPVDLELLTAKIQATFRRAYQFNETPQEMVYKAVKLNVLTGELFYKEQMVRLTPNETKIVAILFQHPEQAVSKETIMEKLWESEEFISKNTLTVNLTRLRKKLSASGLPVLIHTIKGVGYMLMMSDD</sequence>
<dbReference type="InterPro" id="IPR001789">
    <property type="entry name" value="Sig_transdc_resp-reg_receiver"/>
</dbReference>
<evidence type="ECO:0000256" key="6">
    <source>
        <dbReference type="PROSITE-ProRule" id="PRU01091"/>
    </source>
</evidence>
<dbReference type="Pfam" id="PF00486">
    <property type="entry name" value="Trans_reg_C"/>
    <property type="match status" value="1"/>
</dbReference>
<keyword evidence="3 6" id="KW-0238">DNA-binding</keyword>
<dbReference type="InterPro" id="IPR001867">
    <property type="entry name" value="OmpR/PhoB-type_DNA-bd"/>
</dbReference>
<evidence type="ECO:0000313" key="9">
    <source>
        <dbReference type="EMBL" id="MBV7390712.1"/>
    </source>
</evidence>
<evidence type="ECO:0000259" key="8">
    <source>
        <dbReference type="PROSITE" id="PS51755"/>
    </source>
</evidence>
<keyword evidence="1 5" id="KW-0597">Phosphoprotein</keyword>
<keyword evidence="4" id="KW-0804">Transcription</keyword>
<feature type="domain" description="OmpR/PhoB-type" evidence="8">
    <location>
        <begin position="128"/>
        <end position="226"/>
    </location>
</feature>
<gene>
    <name evidence="9" type="ORF">KUA55_08475</name>
</gene>
<reference evidence="9 10" key="1">
    <citation type="submission" date="2021-06" db="EMBL/GenBank/DDBJ databases">
        <title>Enterococcus alishanensis sp. nov., a novel lactic acid bacterium isolated from fresh coffee beans.</title>
        <authorList>
            <person name="Chen Y.-S."/>
        </authorList>
    </citation>
    <scope>NUCLEOTIDE SEQUENCE [LARGE SCALE GENOMIC DNA]</scope>
    <source>
        <strain evidence="9 10">ALS3</strain>
    </source>
</reference>
<feature type="domain" description="Response regulatory" evidence="7">
    <location>
        <begin position="5"/>
        <end position="118"/>
    </location>
</feature>
<feature type="DNA-binding region" description="OmpR/PhoB-type" evidence="6">
    <location>
        <begin position="128"/>
        <end position="226"/>
    </location>
</feature>
<name>A0ABS6TCW6_9ENTE</name>
<protein>
    <submittedName>
        <fullName evidence="9">Response regulator transcription factor</fullName>
    </submittedName>
</protein>
<dbReference type="Proteomes" id="UP000774130">
    <property type="component" value="Unassembled WGS sequence"/>
</dbReference>
<dbReference type="EMBL" id="JAHUZB010000003">
    <property type="protein sequence ID" value="MBV7390712.1"/>
    <property type="molecule type" value="Genomic_DNA"/>
</dbReference>
<evidence type="ECO:0000256" key="5">
    <source>
        <dbReference type="PROSITE-ProRule" id="PRU00169"/>
    </source>
</evidence>
<proteinExistence type="predicted"/>
<evidence type="ECO:0000259" key="7">
    <source>
        <dbReference type="PROSITE" id="PS50110"/>
    </source>
</evidence>
<dbReference type="CDD" id="cd18159">
    <property type="entry name" value="REC_OmpR_NsrR-like"/>
    <property type="match status" value="1"/>
</dbReference>
<dbReference type="CDD" id="cd00383">
    <property type="entry name" value="trans_reg_C"/>
    <property type="match status" value="1"/>
</dbReference>
<evidence type="ECO:0000313" key="10">
    <source>
        <dbReference type="Proteomes" id="UP000774130"/>
    </source>
</evidence>
<dbReference type="Pfam" id="PF00072">
    <property type="entry name" value="Response_reg"/>
    <property type="match status" value="1"/>
</dbReference>
<organism evidence="9 10">
    <name type="scientific">Enterococcus alishanensis</name>
    <dbReference type="NCBI Taxonomy" id="1303817"/>
    <lineage>
        <taxon>Bacteria</taxon>
        <taxon>Bacillati</taxon>
        <taxon>Bacillota</taxon>
        <taxon>Bacilli</taxon>
        <taxon>Lactobacillales</taxon>
        <taxon>Enterococcaceae</taxon>
        <taxon>Enterococcus</taxon>
    </lineage>
</organism>
<evidence type="ECO:0000256" key="1">
    <source>
        <dbReference type="ARBA" id="ARBA00022553"/>
    </source>
</evidence>
<dbReference type="SMART" id="SM00448">
    <property type="entry name" value="REC"/>
    <property type="match status" value="1"/>
</dbReference>
<dbReference type="PROSITE" id="PS50110">
    <property type="entry name" value="RESPONSE_REGULATORY"/>
    <property type="match status" value="1"/>
</dbReference>
<dbReference type="PROSITE" id="PS51755">
    <property type="entry name" value="OMPR_PHOB"/>
    <property type="match status" value="1"/>
</dbReference>
<dbReference type="RefSeq" id="WP_218325769.1">
    <property type="nucleotide sequence ID" value="NZ_JAHUZB010000003.1"/>
</dbReference>
<feature type="modified residue" description="4-aspartylphosphate" evidence="5">
    <location>
        <position position="54"/>
    </location>
</feature>
<evidence type="ECO:0000256" key="3">
    <source>
        <dbReference type="ARBA" id="ARBA00023125"/>
    </source>
</evidence>
<dbReference type="InterPro" id="IPR039420">
    <property type="entry name" value="WalR-like"/>
</dbReference>
<keyword evidence="2" id="KW-0805">Transcription regulation</keyword>
<dbReference type="PANTHER" id="PTHR48111">
    <property type="entry name" value="REGULATOR OF RPOS"/>
    <property type="match status" value="1"/>
</dbReference>
<evidence type="ECO:0000256" key="2">
    <source>
        <dbReference type="ARBA" id="ARBA00023015"/>
    </source>
</evidence>
<accession>A0ABS6TCW6</accession>
<keyword evidence="10" id="KW-1185">Reference proteome</keyword>
<dbReference type="SMART" id="SM00862">
    <property type="entry name" value="Trans_reg_C"/>
    <property type="match status" value="1"/>
</dbReference>
<comment type="caution">
    <text evidence="9">The sequence shown here is derived from an EMBL/GenBank/DDBJ whole genome shotgun (WGS) entry which is preliminary data.</text>
</comment>